<sequence length="286" mass="30885">MRRIPNRTAKFLLRMTIGCLLLLLLVLGSLMVRVAPAWVETPIASVSLWQNNRTGLRIMGYDFTCTSQKAAGQTIDRCTTTIQNSSLAMTLTHAKPYRAFETQGIICQAAFSGKAVPCEVWFDFATGNRPNVVVKDSLGLSNVDLQALRQQHFLSQISDSTWNDIVLGIAIAASLLAALSAWLDPNTLTKMFAGVSLGCLAYGLAQTGLGGMVYRAGREIDLSRWLGIVSNLAIVLGIVVGGAAIRLLRSHSRVARIFTILGSAYGIFSLVGYVLLFSVLALGFVD</sequence>
<dbReference type="Proteomes" id="UP000757435">
    <property type="component" value="Unassembled WGS sequence"/>
</dbReference>
<keyword evidence="1" id="KW-0812">Transmembrane</keyword>
<name>A0A951Q9M0_9CYAN</name>
<reference evidence="2" key="1">
    <citation type="submission" date="2021-05" db="EMBL/GenBank/DDBJ databases">
        <authorList>
            <person name="Pietrasiak N."/>
            <person name="Ward R."/>
            <person name="Stajich J.E."/>
            <person name="Kurbessoian T."/>
        </authorList>
    </citation>
    <scope>NUCLEOTIDE SEQUENCE</scope>
    <source>
        <strain evidence="2">UHER 2000/2452</strain>
    </source>
</reference>
<keyword evidence="1" id="KW-0472">Membrane</keyword>
<proteinExistence type="predicted"/>
<feature type="transmembrane region" description="Helical" evidence="1">
    <location>
        <begin position="165"/>
        <end position="183"/>
    </location>
</feature>
<feature type="transmembrane region" description="Helical" evidence="1">
    <location>
        <begin position="195"/>
        <end position="213"/>
    </location>
</feature>
<comment type="caution">
    <text evidence="2">The sequence shown here is derived from an EMBL/GenBank/DDBJ whole genome shotgun (WGS) entry which is preliminary data.</text>
</comment>
<reference evidence="2" key="2">
    <citation type="journal article" date="2022" name="Microbiol. Resour. Announc.">
        <title>Metagenome Sequencing to Explore Phylogenomics of Terrestrial Cyanobacteria.</title>
        <authorList>
            <person name="Ward R.D."/>
            <person name="Stajich J.E."/>
            <person name="Johansen J.R."/>
            <person name="Huntemann M."/>
            <person name="Clum A."/>
            <person name="Foster B."/>
            <person name="Foster B."/>
            <person name="Roux S."/>
            <person name="Palaniappan K."/>
            <person name="Varghese N."/>
            <person name="Mukherjee S."/>
            <person name="Reddy T.B.K."/>
            <person name="Daum C."/>
            <person name="Copeland A."/>
            <person name="Chen I.A."/>
            <person name="Ivanova N.N."/>
            <person name="Kyrpides N.C."/>
            <person name="Shapiro N."/>
            <person name="Eloe-Fadrosh E.A."/>
            <person name="Pietrasiak N."/>
        </authorList>
    </citation>
    <scope>NUCLEOTIDE SEQUENCE</scope>
    <source>
        <strain evidence="2">UHER 2000/2452</strain>
    </source>
</reference>
<feature type="transmembrane region" description="Helical" evidence="1">
    <location>
        <begin position="225"/>
        <end position="245"/>
    </location>
</feature>
<evidence type="ECO:0000313" key="2">
    <source>
        <dbReference type="EMBL" id="MBW4658435.1"/>
    </source>
</evidence>
<keyword evidence="1" id="KW-1133">Transmembrane helix</keyword>
<dbReference type="EMBL" id="JAHHHD010000005">
    <property type="protein sequence ID" value="MBW4658435.1"/>
    <property type="molecule type" value="Genomic_DNA"/>
</dbReference>
<accession>A0A951Q9M0</accession>
<dbReference type="AlphaFoldDB" id="A0A951Q9M0"/>
<gene>
    <name evidence="2" type="ORF">KME15_07160</name>
</gene>
<feature type="transmembrane region" description="Helical" evidence="1">
    <location>
        <begin position="257"/>
        <end position="285"/>
    </location>
</feature>
<organism evidence="2 3">
    <name type="scientific">Drouetiella hepatica Uher 2000/2452</name>
    <dbReference type="NCBI Taxonomy" id="904376"/>
    <lineage>
        <taxon>Bacteria</taxon>
        <taxon>Bacillati</taxon>
        <taxon>Cyanobacteriota</taxon>
        <taxon>Cyanophyceae</taxon>
        <taxon>Oculatellales</taxon>
        <taxon>Oculatellaceae</taxon>
        <taxon>Drouetiella</taxon>
    </lineage>
</organism>
<evidence type="ECO:0000313" key="3">
    <source>
        <dbReference type="Proteomes" id="UP000757435"/>
    </source>
</evidence>
<protein>
    <submittedName>
        <fullName evidence="2">Uncharacterized protein</fullName>
    </submittedName>
</protein>
<evidence type="ECO:0000256" key="1">
    <source>
        <dbReference type="SAM" id="Phobius"/>
    </source>
</evidence>